<dbReference type="InterPro" id="IPR051609">
    <property type="entry name" value="NmrA/Isoflavone_reductase-like"/>
</dbReference>
<dbReference type="Gene3D" id="3.40.50.720">
    <property type="entry name" value="NAD(P)-binding Rossmann-like Domain"/>
    <property type="match status" value="1"/>
</dbReference>
<comment type="caution">
    <text evidence="3">The sequence shown here is derived from an EMBL/GenBank/DDBJ whole genome shotgun (WGS) entry which is preliminary data.</text>
</comment>
<keyword evidence="1" id="KW-0521">NADP</keyword>
<dbReference type="EMBL" id="MOOB01000015">
    <property type="protein sequence ID" value="OQE89013.1"/>
    <property type="molecule type" value="Genomic_DNA"/>
</dbReference>
<dbReference type="STRING" id="60175.A0A1V6YNR5"/>
<protein>
    <recommendedName>
        <fullName evidence="5">NmrA-like domain-containing protein</fullName>
    </recommendedName>
</protein>
<organism evidence="3 4">
    <name type="scientific">Penicillium nalgiovense</name>
    <dbReference type="NCBI Taxonomy" id="60175"/>
    <lineage>
        <taxon>Eukaryota</taxon>
        <taxon>Fungi</taxon>
        <taxon>Dikarya</taxon>
        <taxon>Ascomycota</taxon>
        <taxon>Pezizomycotina</taxon>
        <taxon>Eurotiomycetes</taxon>
        <taxon>Eurotiomycetidae</taxon>
        <taxon>Eurotiales</taxon>
        <taxon>Aspergillaceae</taxon>
        <taxon>Penicillium</taxon>
    </lineage>
</organism>
<dbReference type="OMA" id="SPNEWAP"/>
<dbReference type="PANTHER" id="PTHR47706">
    <property type="entry name" value="NMRA-LIKE FAMILY PROTEIN"/>
    <property type="match status" value="1"/>
</dbReference>
<evidence type="ECO:0000313" key="4">
    <source>
        <dbReference type="Proteomes" id="UP000191691"/>
    </source>
</evidence>
<keyword evidence="4" id="KW-1185">Reference proteome</keyword>
<keyword evidence="2" id="KW-0560">Oxidoreductase</keyword>
<proteinExistence type="predicted"/>
<dbReference type="Proteomes" id="UP000191691">
    <property type="component" value="Unassembled WGS sequence"/>
</dbReference>
<sequence length="250" mass="26919">MASNYITNVAIAGASSNSALTRADNQNYVGALKGQDALIIALSGLAPHGIDTTLIQAAGDAGVPRISPNEWAPDTANEELVKDVVVFQSKGKQQHSSDRSKAIADLGKRSYIAVSTGFWYEWSLAIPSAFGIDSAKRTVTLFDEVDRTVAGLLSMPIKAEGGNGACPENLKNQVAYADSFAVSQKDMLQSAFRVTRTAEKDWTITKESAKESHENGVQEMNQGDRIGFIKMLYTRIFFEDGAGNFESKGT</sequence>
<name>A0A1V6YNR5_PENNA</name>
<dbReference type="PANTHER" id="PTHR47706:SF7">
    <property type="entry name" value="CIPA-LIKE, PUTATIVE (AFU_ORTHOLOGUE AFUA_1G01630)-RELATED"/>
    <property type="match status" value="1"/>
</dbReference>
<dbReference type="Gene3D" id="3.90.25.10">
    <property type="entry name" value="UDP-galactose 4-epimerase, domain 1"/>
    <property type="match status" value="1"/>
</dbReference>
<evidence type="ECO:0000313" key="3">
    <source>
        <dbReference type="EMBL" id="OQE89013.1"/>
    </source>
</evidence>
<evidence type="ECO:0008006" key="5">
    <source>
        <dbReference type="Google" id="ProtNLM"/>
    </source>
</evidence>
<gene>
    <name evidence="3" type="ORF">PENNAL_c0015G00978</name>
</gene>
<evidence type="ECO:0000256" key="2">
    <source>
        <dbReference type="ARBA" id="ARBA00023002"/>
    </source>
</evidence>
<evidence type="ECO:0000256" key="1">
    <source>
        <dbReference type="ARBA" id="ARBA00022857"/>
    </source>
</evidence>
<dbReference type="AlphaFoldDB" id="A0A1V6YNR5"/>
<reference evidence="4" key="1">
    <citation type="journal article" date="2017" name="Nat. Microbiol.">
        <title>Global analysis of biosynthetic gene clusters reveals vast potential of secondary metabolite production in Penicillium species.</title>
        <authorList>
            <person name="Nielsen J.C."/>
            <person name="Grijseels S."/>
            <person name="Prigent S."/>
            <person name="Ji B."/>
            <person name="Dainat J."/>
            <person name="Nielsen K.F."/>
            <person name="Frisvad J.C."/>
            <person name="Workman M."/>
            <person name="Nielsen J."/>
        </authorList>
    </citation>
    <scope>NUCLEOTIDE SEQUENCE [LARGE SCALE GENOMIC DNA]</scope>
    <source>
        <strain evidence="4">IBT 13039</strain>
    </source>
</reference>
<accession>A0A1V6YNR5</accession>
<dbReference type="GO" id="GO:0016491">
    <property type="term" value="F:oxidoreductase activity"/>
    <property type="evidence" value="ECO:0007669"/>
    <property type="project" value="UniProtKB-KW"/>
</dbReference>